<dbReference type="InterPro" id="IPR026870">
    <property type="entry name" value="Zinc_ribbon_dom"/>
</dbReference>
<dbReference type="Proteomes" id="UP001556220">
    <property type="component" value="Unassembled WGS sequence"/>
</dbReference>
<evidence type="ECO:0000313" key="3">
    <source>
        <dbReference type="EMBL" id="MEW9570163.1"/>
    </source>
</evidence>
<sequence>MFCANCGAKANDEAHFCQSCGQSLKAATLPVPATPSTPESLSPASFKQQSPTATVVTVTSRTAQPSPTGSAAVRKGMTQAKFNEENSGIMVGEIMLISIATGMATTSWWWFGGLFLGLVVAMNIKPLAKLLAFVLSLGWGLVGYGIGVIFHSQPASIVLGLLGFMCGLGLHLSAIQWFRDI</sequence>
<evidence type="ECO:0000313" key="4">
    <source>
        <dbReference type="Proteomes" id="UP001556220"/>
    </source>
</evidence>
<keyword evidence="1" id="KW-0472">Membrane</keyword>
<gene>
    <name evidence="3" type="ORF">ABQJ54_00180</name>
</gene>
<keyword evidence="4" id="KW-1185">Reference proteome</keyword>
<evidence type="ECO:0000259" key="2">
    <source>
        <dbReference type="Pfam" id="PF13240"/>
    </source>
</evidence>
<proteinExistence type="predicted"/>
<comment type="caution">
    <text evidence="3">The sequence shown here is derived from an EMBL/GenBank/DDBJ whole genome shotgun (WGS) entry which is preliminary data.</text>
</comment>
<keyword evidence="1" id="KW-1133">Transmembrane helix</keyword>
<evidence type="ECO:0000256" key="1">
    <source>
        <dbReference type="SAM" id="Phobius"/>
    </source>
</evidence>
<reference evidence="3 4" key="1">
    <citation type="submission" date="2024-06" db="EMBL/GenBank/DDBJ databases">
        <authorList>
            <person name="Woo H."/>
        </authorList>
    </citation>
    <scope>NUCLEOTIDE SEQUENCE [LARGE SCALE GENOMIC DNA]</scope>
    <source>
        <strain evidence="3 4">Si-c</strain>
    </source>
</reference>
<feature type="transmembrane region" description="Helical" evidence="1">
    <location>
        <begin position="157"/>
        <end position="178"/>
    </location>
</feature>
<organism evidence="3 4">
    <name type="scientific">Rhodanobacter lycopersici</name>
    <dbReference type="NCBI Taxonomy" id="3162487"/>
    <lineage>
        <taxon>Bacteria</taxon>
        <taxon>Pseudomonadati</taxon>
        <taxon>Pseudomonadota</taxon>
        <taxon>Gammaproteobacteria</taxon>
        <taxon>Lysobacterales</taxon>
        <taxon>Rhodanobacteraceae</taxon>
        <taxon>Rhodanobacter</taxon>
    </lineage>
</organism>
<dbReference type="EMBL" id="JBFOHK010000001">
    <property type="protein sequence ID" value="MEW9570163.1"/>
    <property type="molecule type" value="Genomic_DNA"/>
</dbReference>
<protein>
    <submittedName>
        <fullName evidence="3">Zinc-ribbon domain-containing protein</fullName>
    </submittedName>
</protein>
<accession>A0ABV3Q8L4</accession>
<dbReference type="Pfam" id="PF13240">
    <property type="entry name" value="Zn_Ribbon_1"/>
    <property type="match status" value="1"/>
</dbReference>
<feature type="transmembrane region" description="Helical" evidence="1">
    <location>
        <begin position="94"/>
        <end position="118"/>
    </location>
</feature>
<name>A0ABV3Q8L4_9GAMM</name>
<feature type="domain" description="Zinc-ribbon" evidence="2">
    <location>
        <begin position="2"/>
        <end position="24"/>
    </location>
</feature>
<dbReference type="RefSeq" id="WP_367852267.1">
    <property type="nucleotide sequence ID" value="NZ_JBFOHK010000001.1"/>
</dbReference>
<feature type="transmembrane region" description="Helical" evidence="1">
    <location>
        <begin position="130"/>
        <end position="151"/>
    </location>
</feature>
<keyword evidence="1" id="KW-0812">Transmembrane</keyword>